<dbReference type="Proteomes" id="UP000825078">
    <property type="component" value="Chromosome"/>
</dbReference>
<gene>
    <name evidence="8" type="ORF">TUM17379_28160</name>
</gene>
<keyword evidence="6" id="KW-0521">NADP</keyword>
<evidence type="ECO:0000256" key="1">
    <source>
        <dbReference type="ARBA" id="ARBA00004781"/>
    </source>
</evidence>
<dbReference type="InterPro" id="IPR005913">
    <property type="entry name" value="dTDP_dehydrorham_reduct"/>
</dbReference>
<dbReference type="SUPFAM" id="SSF51735">
    <property type="entry name" value="NAD(P)-binding Rossmann-fold domains"/>
    <property type="match status" value="1"/>
</dbReference>
<dbReference type="AlphaFoldDB" id="A0AAD1NN38"/>
<comment type="similarity">
    <text evidence="2 6">Belongs to the dTDP-4-dehydrorhamnose reductase family.</text>
</comment>
<keyword evidence="6" id="KW-0560">Oxidoreductase</keyword>
<dbReference type="GO" id="GO:0008831">
    <property type="term" value="F:dTDP-4-dehydrorhamnose reductase activity"/>
    <property type="evidence" value="ECO:0007669"/>
    <property type="project" value="UniProtKB-EC"/>
</dbReference>
<dbReference type="GO" id="GO:0005829">
    <property type="term" value="C:cytosol"/>
    <property type="evidence" value="ECO:0007669"/>
    <property type="project" value="TreeGrafter"/>
</dbReference>
<dbReference type="EMBL" id="AP024613">
    <property type="protein sequence ID" value="BCV45798.1"/>
    <property type="molecule type" value="Genomic_DNA"/>
</dbReference>
<comment type="pathway">
    <text evidence="1 6">Carbohydrate biosynthesis; dTDP-L-rhamnose biosynthesis.</text>
</comment>
<evidence type="ECO:0000256" key="2">
    <source>
        <dbReference type="ARBA" id="ARBA00010944"/>
    </source>
</evidence>
<evidence type="ECO:0000313" key="8">
    <source>
        <dbReference type="EMBL" id="BCV45798.1"/>
    </source>
</evidence>
<evidence type="ECO:0000256" key="3">
    <source>
        <dbReference type="ARBA" id="ARBA00012929"/>
    </source>
</evidence>
<evidence type="ECO:0000256" key="4">
    <source>
        <dbReference type="ARBA" id="ARBA00017099"/>
    </source>
</evidence>
<evidence type="ECO:0000256" key="6">
    <source>
        <dbReference type="RuleBase" id="RU364082"/>
    </source>
</evidence>
<dbReference type="RefSeq" id="WP_208147321.1">
    <property type="nucleotide sequence ID" value="NZ_AP024613.1"/>
</dbReference>
<dbReference type="Gene3D" id="3.40.50.720">
    <property type="entry name" value="NAD(P)-binding Rossmann-like Domain"/>
    <property type="match status" value="1"/>
</dbReference>
<dbReference type="InterPro" id="IPR036291">
    <property type="entry name" value="NAD(P)-bd_dom_sf"/>
</dbReference>
<dbReference type="CDD" id="cd05254">
    <property type="entry name" value="dTDP_HR_like_SDR_e"/>
    <property type="match status" value="1"/>
</dbReference>
<name>A0AAD1NN38_9GAMM</name>
<proteinExistence type="inferred from homology"/>
<dbReference type="Pfam" id="PF04321">
    <property type="entry name" value="RmlD_sub_bind"/>
    <property type="match status" value="1"/>
</dbReference>
<dbReference type="PANTHER" id="PTHR10491">
    <property type="entry name" value="DTDP-4-DEHYDRORHAMNOSE REDUCTASE"/>
    <property type="match status" value="1"/>
</dbReference>
<organism evidence="8 9">
    <name type="scientific">Shewanella algae</name>
    <dbReference type="NCBI Taxonomy" id="38313"/>
    <lineage>
        <taxon>Bacteria</taxon>
        <taxon>Pseudomonadati</taxon>
        <taxon>Pseudomonadota</taxon>
        <taxon>Gammaproteobacteria</taxon>
        <taxon>Alteromonadales</taxon>
        <taxon>Shewanellaceae</taxon>
        <taxon>Shewanella</taxon>
    </lineage>
</organism>
<evidence type="ECO:0000313" key="9">
    <source>
        <dbReference type="Proteomes" id="UP000825078"/>
    </source>
</evidence>
<feature type="domain" description="RmlD-like substrate binding" evidence="7">
    <location>
        <begin position="61"/>
        <end position="325"/>
    </location>
</feature>
<dbReference type="GO" id="GO:0019305">
    <property type="term" value="P:dTDP-rhamnose biosynthetic process"/>
    <property type="evidence" value="ECO:0007669"/>
    <property type="project" value="TreeGrafter"/>
</dbReference>
<dbReference type="EC" id="1.1.1.133" evidence="3 6"/>
<dbReference type="InterPro" id="IPR029903">
    <property type="entry name" value="RmlD-like-bd"/>
</dbReference>
<comment type="function">
    <text evidence="6">Catalyzes the reduction of dTDP-6-deoxy-L-lyxo-4-hexulose to yield dTDP-L-rhamnose.</text>
</comment>
<reference evidence="8" key="1">
    <citation type="submission" date="2021-05" db="EMBL/GenBank/DDBJ databases">
        <title>Molecular characterization for Shewanella algae harboring chromosomal blaOXA-55-like strains isolated from clinical and environment sample.</title>
        <authorList>
            <person name="Ohama Y."/>
            <person name="Aoki K."/>
            <person name="Harada S."/>
            <person name="Moriya K."/>
            <person name="Ishii Y."/>
            <person name="Tateda K."/>
        </authorList>
    </citation>
    <scope>NUCLEOTIDE SEQUENCE</scope>
    <source>
        <strain evidence="8">TUM17379</strain>
    </source>
</reference>
<sequence length="413" mass="44365">MTAKTTRILITGAHGQLGQALLANLPWLPEFSPSKLRMEIPEASLVPGSAVKPRSAIAPGSAIEIVALGHQQLDLTSADLPERLSEINADVIINCAAYNAVDAAEQDMAAAMALNAEAPERLAIWCRQQGAWLIHISSDYVFGNVFGNDLGNVSGNAAANMLGNAPRALTESDVCEPLSLYGQSKLAGEQRLLKANPGALVLRTSWLYSRFGSNFVLTMRRLLTERPELKVVADQVGTPTWAEALARLIWQLLIWFHLNPEKSAVLSGCFHYAATGQCSWYLFTQEIAEQIAKQQCNSAPSSQATPPLQTASSSQAALQSQATLHAQPNPAPITPGCRITPVSTVEYGALLNRAQAPRPAYSALDSSALKDAMAAMPSAFRCYLPKDYPSPIWLSWQAQLTQMLSGLGASSLD</sequence>
<evidence type="ECO:0000256" key="5">
    <source>
        <dbReference type="ARBA" id="ARBA00048200"/>
    </source>
</evidence>
<dbReference type="Gene3D" id="3.90.25.10">
    <property type="entry name" value="UDP-galactose 4-epimerase, domain 1"/>
    <property type="match status" value="1"/>
</dbReference>
<comment type="cofactor">
    <cofactor evidence="6">
        <name>Mg(2+)</name>
        <dbReference type="ChEBI" id="CHEBI:18420"/>
    </cofactor>
    <text evidence="6">Binds 1 Mg(2+) ion per monomer.</text>
</comment>
<protein>
    <recommendedName>
        <fullName evidence="4 6">dTDP-4-dehydrorhamnose reductase</fullName>
        <ecNumber evidence="3 6">1.1.1.133</ecNumber>
    </recommendedName>
</protein>
<accession>A0AAD1NN38</accession>
<dbReference type="PANTHER" id="PTHR10491:SF4">
    <property type="entry name" value="METHIONINE ADENOSYLTRANSFERASE 2 SUBUNIT BETA"/>
    <property type="match status" value="1"/>
</dbReference>
<evidence type="ECO:0000259" key="7">
    <source>
        <dbReference type="Pfam" id="PF04321"/>
    </source>
</evidence>
<comment type="catalytic activity">
    <reaction evidence="5 6">
        <text>dTDP-beta-L-rhamnose + NADP(+) = dTDP-4-dehydro-beta-L-rhamnose + NADPH + H(+)</text>
        <dbReference type="Rhea" id="RHEA:21796"/>
        <dbReference type="ChEBI" id="CHEBI:15378"/>
        <dbReference type="ChEBI" id="CHEBI:57510"/>
        <dbReference type="ChEBI" id="CHEBI:57783"/>
        <dbReference type="ChEBI" id="CHEBI:58349"/>
        <dbReference type="ChEBI" id="CHEBI:62830"/>
        <dbReference type="EC" id="1.1.1.133"/>
    </reaction>
</comment>